<organism evidence="2 3">
    <name type="scientific">Arthrobacter pullicola</name>
    <dbReference type="NCBI Taxonomy" id="2762224"/>
    <lineage>
        <taxon>Bacteria</taxon>
        <taxon>Bacillati</taxon>
        <taxon>Actinomycetota</taxon>
        <taxon>Actinomycetes</taxon>
        <taxon>Micrococcales</taxon>
        <taxon>Micrococcaceae</taxon>
        <taxon>Arthrobacter</taxon>
    </lineage>
</organism>
<name>A0ABR8YGF6_9MICC</name>
<comment type="caution">
    <text evidence="2">The sequence shown here is derived from an EMBL/GenBank/DDBJ whole genome shotgun (WGS) entry which is preliminary data.</text>
</comment>
<dbReference type="PANTHER" id="PTHR48094">
    <property type="entry name" value="PROTEIN/NUCLEIC ACID DEGLYCASE DJ-1-RELATED"/>
    <property type="match status" value="1"/>
</dbReference>
<dbReference type="SUPFAM" id="SSF52317">
    <property type="entry name" value="Class I glutamine amidotransferase-like"/>
    <property type="match status" value="1"/>
</dbReference>
<feature type="domain" description="DJ-1/PfpI" evidence="1">
    <location>
        <begin position="30"/>
        <end position="228"/>
    </location>
</feature>
<sequence length="233" mass="24578">MNNILMIVSAADSLTMKDGSEHPTGFWAEELVEAHRTLLEAGHRITFATPGAKAPTVDQVSLAPEQAGGEEKAERLRAYLEELRPELDTPMSLADVVPLEYDAVVIPGGHGPMADLATDWDMGRILIAANDAGLVIAPFCHGPAALLSAETPDAGFAFSGRRLTVFTNSEELGGGTGENTPWFVADALRDKGAIVEAGPDWESFVVTDGNLITGQNPQSSVDVARQVAASLQG</sequence>
<protein>
    <submittedName>
        <fullName evidence="2">Type 1 glutamine amidotransferase domain-containing protein</fullName>
    </submittedName>
</protein>
<dbReference type="CDD" id="cd03141">
    <property type="entry name" value="GATase1_Hsp31_like"/>
    <property type="match status" value="1"/>
</dbReference>
<dbReference type="InterPro" id="IPR029062">
    <property type="entry name" value="Class_I_gatase-like"/>
</dbReference>
<proteinExistence type="predicted"/>
<keyword evidence="3" id="KW-1185">Reference proteome</keyword>
<dbReference type="Pfam" id="PF01965">
    <property type="entry name" value="DJ-1_PfpI"/>
    <property type="match status" value="1"/>
</dbReference>
<evidence type="ECO:0000313" key="2">
    <source>
        <dbReference type="EMBL" id="MBD8043304.1"/>
    </source>
</evidence>
<gene>
    <name evidence="2" type="ORF">H9638_05700</name>
</gene>
<evidence type="ECO:0000313" key="3">
    <source>
        <dbReference type="Proteomes" id="UP000652763"/>
    </source>
</evidence>
<dbReference type="RefSeq" id="WP_191746217.1">
    <property type="nucleotide sequence ID" value="NZ_JACSQC010000002.1"/>
</dbReference>
<dbReference type="PANTHER" id="PTHR48094:SF22">
    <property type="entry name" value="DJ-1_PFPI DOMAIN-CONTAINING PROTEIN"/>
    <property type="match status" value="1"/>
</dbReference>
<dbReference type="InterPro" id="IPR002818">
    <property type="entry name" value="DJ-1/PfpI"/>
</dbReference>
<evidence type="ECO:0000259" key="1">
    <source>
        <dbReference type="Pfam" id="PF01965"/>
    </source>
</evidence>
<keyword evidence="2" id="KW-0315">Glutamine amidotransferase</keyword>
<dbReference type="Proteomes" id="UP000652763">
    <property type="component" value="Unassembled WGS sequence"/>
</dbReference>
<reference evidence="2 3" key="1">
    <citation type="submission" date="2020-08" db="EMBL/GenBank/DDBJ databases">
        <title>A Genomic Blueprint of the Chicken Gut Microbiome.</title>
        <authorList>
            <person name="Gilroy R."/>
            <person name="Ravi A."/>
            <person name="Getino M."/>
            <person name="Pursley I."/>
            <person name="Horton D.L."/>
            <person name="Alikhan N.-F."/>
            <person name="Baker D."/>
            <person name="Gharbi K."/>
            <person name="Hall N."/>
            <person name="Watson M."/>
            <person name="Adriaenssens E.M."/>
            <person name="Foster-Nyarko E."/>
            <person name="Jarju S."/>
            <person name="Secka A."/>
            <person name="Antonio M."/>
            <person name="Oren A."/>
            <person name="Chaudhuri R."/>
            <person name="La Ragione R.M."/>
            <person name="Hildebrand F."/>
            <person name="Pallen M.J."/>
        </authorList>
    </citation>
    <scope>NUCLEOTIDE SEQUENCE [LARGE SCALE GENOMIC DNA]</scope>
    <source>
        <strain evidence="2 3">Sa2BUA2</strain>
    </source>
</reference>
<dbReference type="Gene3D" id="3.40.50.880">
    <property type="match status" value="1"/>
</dbReference>
<accession>A0ABR8YGF6</accession>
<dbReference type="EMBL" id="JACSQC010000002">
    <property type="protein sequence ID" value="MBD8043304.1"/>
    <property type="molecule type" value="Genomic_DNA"/>
</dbReference>
<dbReference type="InterPro" id="IPR050325">
    <property type="entry name" value="Prot/Nucl_acid_deglycase"/>
</dbReference>